<reference evidence="1" key="1">
    <citation type="submission" date="2019-10" db="EMBL/GenBank/DDBJ databases">
        <authorList>
            <consortium name="DOE Joint Genome Institute"/>
            <person name="Kuo A."/>
            <person name="Miyauchi S."/>
            <person name="Kiss E."/>
            <person name="Drula E."/>
            <person name="Kohler A."/>
            <person name="Sanchez-Garcia M."/>
            <person name="Andreopoulos B."/>
            <person name="Barry K.W."/>
            <person name="Bonito G."/>
            <person name="Buee M."/>
            <person name="Carver A."/>
            <person name="Chen C."/>
            <person name="Cichocki N."/>
            <person name="Clum A."/>
            <person name="Culley D."/>
            <person name="Crous P.W."/>
            <person name="Fauchery L."/>
            <person name="Girlanda M."/>
            <person name="Hayes R."/>
            <person name="Keri Z."/>
            <person name="Labutti K."/>
            <person name="Lipzen A."/>
            <person name="Lombard V."/>
            <person name="Magnuson J."/>
            <person name="Maillard F."/>
            <person name="Morin E."/>
            <person name="Murat C."/>
            <person name="Nolan M."/>
            <person name="Ohm R."/>
            <person name="Pangilinan J."/>
            <person name="Pereira M."/>
            <person name="Perotto S."/>
            <person name="Peter M."/>
            <person name="Riley R."/>
            <person name="Sitrit Y."/>
            <person name="Stielow B."/>
            <person name="Szollosi G."/>
            <person name="Zifcakova L."/>
            <person name="Stursova M."/>
            <person name="Spatafora J.W."/>
            <person name="Tedersoo L."/>
            <person name="Vaario L.-M."/>
            <person name="Yamada A."/>
            <person name="Yan M."/>
            <person name="Wang P."/>
            <person name="Xu J."/>
            <person name="Bruns T."/>
            <person name="Baldrian P."/>
            <person name="Vilgalys R."/>
            <person name="Henrissat B."/>
            <person name="Grigoriev I.V."/>
            <person name="Hibbett D."/>
            <person name="Nagy L.G."/>
            <person name="Martin F.M."/>
        </authorList>
    </citation>
    <scope>NUCLEOTIDE SEQUENCE</scope>
    <source>
        <strain evidence="1">P2</strain>
    </source>
</reference>
<evidence type="ECO:0000313" key="2">
    <source>
        <dbReference type="Proteomes" id="UP000886501"/>
    </source>
</evidence>
<sequence length="546" mass="62564">MFVGFKRGDISDPFHSHDQLPFEKLFEATCATHGRIVLYSTRLQTYQFRTWAFSVGVFGKVARLFHWDRAGAVVSEPIRYCKRGNRDLAEFLCRFDLMDHGQRGWDHTVFDATPEESVVFDEAIKTVVGEGKNALLKTLPDSVGNRDDYPRRRIEIPTPDDEDDRAVSEREVSDRTCDSWFRGDVEGRGEVGFLKDGWRPDIPGMMGEGHLFGKLEGARNISAFLHGSDVRRVAVRRRDAVRAPGPPTNPLQRTLSDLYSEDYGGPQRMVGYIHYRTVQCEFYVPLNMFKDSKHLTQIIHDIIIGTSLLCTAVDGGDRLIDPDLARDRHEVGARRSVRTGTWQFMSMRLLTTPGKVHELCDCLESLWFVLLYEGLHFVNHNKPRGIKMASVFDHGLMTRMLQFESKPFTALIRQLYLLFKSLDAYYMTQDNDEQPSDSLKENIRKLDSCAEIERLLGEALNSEGWSVSCDKAEDQYPPRKHLTPKQKETVALLYVNCSLVPAGELPGVKRKREEEDDPRVPEIKRPRVNQPLWKRIWSKCGLLPRG</sequence>
<accession>A0ACB6Z792</accession>
<dbReference type="EMBL" id="MU118108">
    <property type="protein sequence ID" value="KAF9645016.1"/>
    <property type="molecule type" value="Genomic_DNA"/>
</dbReference>
<comment type="caution">
    <text evidence="1">The sequence shown here is derived from an EMBL/GenBank/DDBJ whole genome shotgun (WGS) entry which is preliminary data.</text>
</comment>
<gene>
    <name evidence="1" type="ORF">BDM02DRAFT_3131389</name>
</gene>
<proteinExistence type="predicted"/>
<evidence type="ECO:0000313" key="1">
    <source>
        <dbReference type="EMBL" id="KAF9645016.1"/>
    </source>
</evidence>
<protein>
    <submittedName>
        <fullName evidence="1">Uncharacterized protein</fullName>
    </submittedName>
</protein>
<keyword evidence="2" id="KW-1185">Reference proteome</keyword>
<reference evidence="1" key="2">
    <citation type="journal article" date="2020" name="Nat. Commun.">
        <title>Large-scale genome sequencing of mycorrhizal fungi provides insights into the early evolution of symbiotic traits.</title>
        <authorList>
            <person name="Miyauchi S."/>
            <person name="Kiss E."/>
            <person name="Kuo A."/>
            <person name="Drula E."/>
            <person name="Kohler A."/>
            <person name="Sanchez-Garcia M."/>
            <person name="Morin E."/>
            <person name="Andreopoulos B."/>
            <person name="Barry K.W."/>
            <person name="Bonito G."/>
            <person name="Buee M."/>
            <person name="Carver A."/>
            <person name="Chen C."/>
            <person name="Cichocki N."/>
            <person name="Clum A."/>
            <person name="Culley D."/>
            <person name="Crous P.W."/>
            <person name="Fauchery L."/>
            <person name="Girlanda M."/>
            <person name="Hayes R.D."/>
            <person name="Keri Z."/>
            <person name="LaButti K."/>
            <person name="Lipzen A."/>
            <person name="Lombard V."/>
            <person name="Magnuson J."/>
            <person name="Maillard F."/>
            <person name="Murat C."/>
            <person name="Nolan M."/>
            <person name="Ohm R.A."/>
            <person name="Pangilinan J."/>
            <person name="Pereira M.F."/>
            <person name="Perotto S."/>
            <person name="Peter M."/>
            <person name="Pfister S."/>
            <person name="Riley R."/>
            <person name="Sitrit Y."/>
            <person name="Stielow J.B."/>
            <person name="Szollosi G."/>
            <person name="Zifcakova L."/>
            <person name="Stursova M."/>
            <person name="Spatafora J.W."/>
            <person name="Tedersoo L."/>
            <person name="Vaario L.M."/>
            <person name="Yamada A."/>
            <person name="Yan M."/>
            <person name="Wang P."/>
            <person name="Xu J."/>
            <person name="Bruns T."/>
            <person name="Baldrian P."/>
            <person name="Vilgalys R."/>
            <person name="Dunand C."/>
            <person name="Henrissat B."/>
            <person name="Grigoriev I.V."/>
            <person name="Hibbett D."/>
            <person name="Nagy L.G."/>
            <person name="Martin F.M."/>
        </authorList>
    </citation>
    <scope>NUCLEOTIDE SEQUENCE</scope>
    <source>
        <strain evidence="1">P2</strain>
    </source>
</reference>
<name>A0ACB6Z792_THEGA</name>
<dbReference type="Proteomes" id="UP000886501">
    <property type="component" value="Unassembled WGS sequence"/>
</dbReference>
<organism evidence="1 2">
    <name type="scientific">Thelephora ganbajun</name>
    <name type="common">Ganba fungus</name>
    <dbReference type="NCBI Taxonomy" id="370292"/>
    <lineage>
        <taxon>Eukaryota</taxon>
        <taxon>Fungi</taxon>
        <taxon>Dikarya</taxon>
        <taxon>Basidiomycota</taxon>
        <taxon>Agaricomycotina</taxon>
        <taxon>Agaricomycetes</taxon>
        <taxon>Thelephorales</taxon>
        <taxon>Thelephoraceae</taxon>
        <taxon>Thelephora</taxon>
    </lineage>
</organism>